<comment type="caution">
    <text evidence="1">The sequence shown here is derived from an EMBL/GenBank/DDBJ whole genome shotgun (WGS) entry which is preliminary data.</text>
</comment>
<protein>
    <submittedName>
        <fullName evidence="1">Uncharacterized protein</fullName>
    </submittedName>
</protein>
<dbReference type="AlphaFoldDB" id="A0AAV3NV54"/>
<evidence type="ECO:0000313" key="2">
    <source>
        <dbReference type="Proteomes" id="UP001454036"/>
    </source>
</evidence>
<dbReference type="EMBL" id="BAABME010000337">
    <property type="protein sequence ID" value="GAA0141890.1"/>
    <property type="molecule type" value="Genomic_DNA"/>
</dbReference>
<dbReference type="CDD" id="cd09272">
    <property type="entry name" value="RNase_HI_RT_Ty1"/>
    <property type="match status" value="1"/>
</dbReference>
<reference evidence="1 2" key="1">
    <citation type="submission" date="2024-01" db="EMBL/GenBank/DDBJ databases">
        <title>The complete chloroplast genome sequence of Lithospermum erythrorhizon: insights into the phylogenetic relationship among Boraginaceae species and the maternal lineages of purple gromwells.</title>
        <authorList>
            <person name="Okada T."/>
            <person name="Watanabe K."/>
        </authorList>
    </citation>
    <scope>NUCLEOTIDE SEQUENCE [LARGE SCALE GENOMIC DNA]</scope>
</reference>
<dbReference type="PANTHER" id="PTHR11439:SF511">
    <property type="match status" value="1"/>
</dbReference>
<sequence>MYLNQTKYITNIVNDLKMEPCTVVEIPLQLEAFYDVDWARCKLTRRSITGYCIMLGSSLISWKSKKQNTVSRSSAKAEYRSLAHTVCELMWHNYLFKDVQLEVSTPVWFIKPMNVTTKEQLADVFTKTLPATIFSPLLSKMSFLPSSSS</sequence>
<proteinExistence type="predicted"/>
<name>A0AAV3NV54_LITER</name>
<dbReference type="PANTHER" id="PTHR11439">
    <property type="entry name" value="GAG-POL-RELATED RETROTRANSPOSON"/>
    <property type="match status" value="1"/>
</dbReference>
<organism evidence="1 2">
    <name type="scientific">Lithospermum erythrorhizon</name>
    <name type="common">Purple gromwell</name>
    <name type="synonym">Lithospermum officinale var. erythrorhizon</name>
    <dbReference type="NCBI Taxonomy" id="34254"/>
    <lineage>
        <taxon>Eukaryota</taxon>
        <taxon>Viridiplantae</taxon>
        <taxon>Streptophyta</taxon>
        <taxon>Embryophyta</taxon>
        <taxon>Tracheophyta</taxon>
        <taxon>Spermatophyta</taxon>
        <taxon>Magnoliopsida</taxon>
        <taxon>eudicotyledons</taxon>
        <taxon>Gunneridae</taxon>
        <taxon>Pentapetalae</taxon>
        <taxon>asterids</taxon>
        <taxon>lamiids</taxon>
        <taxon>Boraginales</taxon>
        <taxon>Boraginaceae</taxon>
        <taxon>Boraginoideae</taxon>
        <taxon>Lithospermeae</taxon>
        <taxon>Lithospermum</taxon>
    </lineage>
</organism>
<accession>A0AAV3NV54</accession>
<dbReference type="Proteomes" id="UP001454036">
    <property type="component" value="Unassembled WGS sequence"/>
</dbReference>
<evidence type="ECO:0000313" key="1">
    <source>
        <dbReference type="EMBL" id="GAA0141890.1"/>
    </source>
</evidence>
<gene>
    <name evidence="1" type="ORF">LIER_02931</name>
</gene>
<keyword evidence="2" id="KW-1185">Reference proteome</keyword>